<organism evidence="2 3">
    <name type="scientific">Paenibacillus alvei</name>
    <name type="common">Bacillus alvei</name>
    <dbReference type="NCBI Taxonomy" id="44250"/>
    <lineage>
        <taxon>Bacteria</taxon>
        <taxon>Bacillati</taxon>
        <taxon>Bacillota</taxon>
        <taxon>Bacilli</taxon>
        <taxon>Bacillales</taxon>
        <taxon>Paenibacillaceae</taxon>
        <taxon>Paenibacillus</taxon>
    </lineage>
</organism>
<dbReference type="Proteomes" id="UP000552038">
    <property type="component" value="Unassembled WGS sequence"/>
</dbReference>
<accession>A0AAP7A2Y8</accession>
<feature type="compositionally biased region" description="Low complexity" evidence="1">
    <location>
        <begin position="98"/>
        <end position="109"/>
    </location>
</feature>
<evidence type="ECO:0000256" key="1">
    <source>
        <dbReference type="SAM" id="MobiDB-lite"/>
    </source>
</evidence>
<comment type="caution">
    <text evidence="2">The sequence shown here is derived from an EMBL/GenBank/DDBJ whole genome shotgun (WGS) entry which is preliminary data.</text>
</comment>
<reference evidence="2 3" key="1">
    <citation type="submission" date="2020-05" db="EMBL/GenBank/DDBJ databases">
        <title>Whole genome sequencing and identification of novel metabolites from Paenibacillus alvei strain JR949.</title>
        <authorList>
            <person name="Rajendhran J."/>
            <person name="Sree Pranav P."/>
            <person name="Mahalakshmi B."/>
            <person name="Karthikeyan R."/>
        </authorList>
    </citation>
    <scope>NUCLEOTIDE SEQUENCE [LARGE SCALE GENOMIC DNA]</scope>
    <source>
        <strain evidence="2 3">JR949</strain>
    </source>
</reference>
<feature type="region of interest" description="Disordered" evidence="1">
    <location>
        <begin position="178"/>
        <end position="375"/>
    </location>
</feature>
<feature type="compositionally biased region" description="Low complexity" evidence="1">
    <location>
        <begin position="219"/>
        <end position="297"/>
    </location>
</feature>
<feature type="compositionally biased region" description="Low complexity" evidence="1">
    <location>
        <begin position="309"/>
        <end position="348"/>
    </location>
</feature>
<feature type="compositionally biased region" description="Low complexity" evidence="1">
    <location>
        <begin position="356"/>
        <end position="375"/>
    </location>
</feature>
<dbReference type="RefSeq" id="WP_171419014.1">
    <property type="nucleotide sequence ID" value="NZ_JABFOR010000043.1"/>
</dbReference>
<protein>
    <submittedName>
        <fullName evidence="2">Uncharacterized protein</fullName>
    </submittedName>
</protein>
<name>A0AAP7A2Y8_PAEAL</name>
<feature type="compositionally biased region" description="Polar residues" evidence="1">
    <location>
        <begin position="178"/>
        <end position="206"/>
    </location>
</feature>
<evidence type="ECO:0000313" key="3">
    <source>
        <dbReference type="Proteomes" id="UP000552038"/>
    </source>
</evidence>
<dbReference type="EMBL" id="JABFOR010000043">
    <property type="protein sequence ID" value="NOJ73355.1"/>
    <property type="molecule type" value="Genomic_DNA"/>
</dbReference>
<gene>
    <name evidence="2" type="ORF">HMI46_22770</name>
</gene>
<evidence type="ECO:0000313" key="2">
    <source>
        <dbReference type="EMBL" id="NOJ73355.1"/>
    </source>
</evidence>
<sequence>MGEKEKEHVHAQDDCHLCADQQKQLKVLSTSLGVALAANLLMIPFGTGQAIAAQSESPKLTEWSTEEVKAYFDPSADWNIPFVKEEKKAGQTGESVPSSSGTNGSAGTAGFHGTGESSQPIVIRDGGFGWDDILLYHMIFNSGRPYSSSSWATSGKVFDTRTNKPYRAKSFSSDTFQNRPVVNSSVRPFTSKGTGSVTRRTPNGSGTDKAKAGSTSVNGSTSKSPTKSGSGIVSGGKSSTSSKSKSGYGSGTNSKSKTGSSSVSRGSTNHSYRVSGSGSGTSTKPKTGSSSVSRGSVNHSYRVKGSGSGTSNSSGYSSSSTRSSSGYSSSSSRSSSSFGSSKSRSSSVGGIGGRSSGYSSSSRSSSSSWSGGFGG</sequence>
<proteinExistence type="predicted"/>
<dbReference type="AlphaFoldDB" id="A0AAP7A2Y8"/>
<feature type="region of interest" description="Disordered" evidence="1">
    <location>
        <begin position="87"/>
        <end position="118"/>
    </location>
</feature>